<organism evidence="5 6">
    <name type="scientific">Pseudoalteromonas denitrificans DSM 6059</name>
    <dbReference type="NCBI Taxonomy" id="1123010"/>
    <lineage>
        <taxon>Bacteria</taxon>
        <taxon>Pseudomonadati</taxon>
        <taxon>Pseudomonadota</taxon>
        <taxon>Gammaproteobacteria</taxon>
        <taxon>Alteromonadales</taxon>
        <taxon>Pseudoalteromonadaceae</taxon>
        <taxon>Pseudoalteromonas</taxon>
    </lineage>
</organism>
<dbReference type="OrthoDB" id="115249at2"/>
<dbReference type="PANTHER" id="PTHR30093:SF34">
    <property type="entry name" value="PREPILIN PEPTIDASE-DEPENDENT PROTEIN D"/>
    <property type="match status" value="1"/>
</dbReference>
<sequence length="140" mass="14453">MQNVKLNQRAQKGFTLIELMIVVAIIGILAAVALPQYQNYTAGSQVSACYKEIVPGQTKFEVLTVSGQSALLVDGPAIGLPEAKACTAHAVTATTIVGTIKGAAAVDGKKMTLTRNAADGVWACTSDAPDDMMPKGCTGV</sequence>
<comment type="similarity">
    <text evidence="1 3">Belongs to the N-Me-Phe pilin family.</text>
</comment>
<keyword evidence="2" id="KW-0488">Methylation</keyword>
<protein>
    <submittedName>
        <fullName evidence="5">Type IV pilus assembly protein PilA</fullName>
    </submittedName>
</protein>
<keyword evidence="6" id="KW-1185">Reference proteome</keyword>
<dbReference type="PROSITE" id="PS00409">
    <property type="entry name" value="PROKAR_NTER_METHYL"/>
    <property type="match status" value="1"/>
</dbReference>
<feature type="transmembrane region" description="Helical" evidence="4">
    <location>
        <begin position="12"/>
        <end position="34"/>
    </location>
</feature>
<evidence type="ECO:0000313" key="6">
    <source>
        <dbReference type="Proteomes" id="UP000198862"/>
    </source>
</evidence>
<dbReference type="InterPro" id="IPR001082">
    <property type="entry name" value="Pilin"/>
</dbReference>
<dbReference type="EMBL" id="FOLO01000009">
    <property type="protein sequence ID" value="SFC44892.1"/>
    <property type="molecule type" value="Genomic_DNA"/>
</dbReference>
<dbReference type="Pfam" id="PF00114">
    <property type="entry name" value="Pilin"/>
    <property type="match status" value="1"/>
</dbReference>
<accession>A0A1I1JA78</accession>
<dbReference type="GO" id="GO:0007155">
    <property type="term" value="P:cell adhesion"/>
    <property type="evidence" value="ECO:0007669"/>
    <property type="project" value="InterPro"/>
</dbReference>
<name>A0A1I1JA78_9GAMM</name>
<dbReference type="InterPro" id="IPR012902">
    <property type="entry name" value="N_methyl_site"/>
</dbReference>
<evidence type="ECO:0000256" key="3">
    <source>
        <dbReference type="RuleBase" id="RU000389"/>
    </source>
</evidence>
<dbReference type="Gene3D" id="3.30.700.10">
    <property type="entry name" value="Glycoprotein, Type 4 Pilin"/>
    <property type="match status" value="1"/>
</dbReference>
<evidence type="ECO:0000313" key="5">
    <source>
        <dbReference type="EMBL" id="SFC44892.1"/>
    </source>
</evidence>
<proteinExistence type="inferred from homology"/>
<dbReference type="InterPro" id="IPR045584">
    <property type="entry name" value="Pilin-like"/>
</dbReference>
<dbReference type="Pfam" id="PF07963">
    <property type="entry name" value="N_methyl"/>
    <property type="match status" value="1"/>
</dbReference>
<evidence type="ECO:0000256" key="2">
    <source>
        <dbReference type="ARBA" id="ARBA00022481"/>
    </source>
</evidence>
<dbReference type="PANTHER" id="PTHR30093">
    <property type="entry name" value="GENERAL SECRETION PATHWAY PROTEIN G"/>
    <property type="match status" value="1"/>
</dbReference>
<keyword evidence="3" id="KW-0281">Fimbrium</keyword>
<dbReference type="NCBIfam" id="TIGR02532">
    <property type="entry name" value="IV_pilin_GFxxxE"/>
    <property type="match status" value="1"/>
</dbReference>
<dbReference type="STRING" id="1123010.SAMN02745724_01695"/>
<reference evidence="5 6" key="1">
    <citation type="submission" date="2016-10" db="EMBL/GenBank/DDBJ databases">
        <authorList>
            <person name="de Groot N.N."/>
        </authorList>
    </citation>
    <scope>NUCLEOTIDE SEQUENCE [LARGE SCALE GENOMIC DNA]</scope>
    <source>
        <strain evidence="5 6">DSM 6059</strain>
    </source>
</reference>
<dbReference type="AlphaFoldDB" id="A0A1I1JA78"/>
<keyword evidence="4" id="KW-0812">Transmembrane</keyword>
<evidence type="ECO:0000256" key="1">
    <source>
        <dbReference type="ARBA" id="ARBA00005233"/>
    </source>
</evidence>
<evidence type="ECO:0000256" key="4">
    <source>
        <dbReference type="SAM" id="Phobius"/>
    </source>
</evidence>
<keyword evidence="4" id="KW-0472">Membrane</keyword>
<dbReference type="GO" id="GO:0009289">
    <property type="term" value="C:pilus"/>
    <property type="evidence" value="ECO:0007669"/>
    <property type="project" value="InterPro"/>
</dbReference>
<gene>
    <name evidence="5" type="ORF">SAMN02745724_01695</name>
</gene>
<dbReference type="SUPFAM" id="SSF54523">
    <property type="entry name" value="Pili subunits"/>
    <property type="match status" value="1"/>
</dbReference>
<keyword evidence="4" id="KW-1133">Transmembrane helix</keyword>
<dbReference type="RefSeq" id="WP_091982715.1">
    <property type="nucleotide sequence ID" value="NZ_FOLO01000009.1"/>
</dbReference>
<dbReference type="Proteomes" id="UP000198862">
    <property type="component" value="Unassembled WGS sequence"/>
</dbReference>